<dbReference type="EMBL" id="MFGC01000025">
    <property type="protein sequence ID" value="OGF27347.1"/>
    <property type="molecule type" value="Genomic_DNA"/>
</dbReference>
<dbReference type="Gene3D" id="3.40.50.150">
    <property type="entry name" value="Vaccinia Virus protein VP39"/>
    <property type="match status" value="1"/>
</dbReference>
<protein>
    <recommendedName>
        <fullName evidence="3">Methyltransferase type 12</fullName>
    </recommendedName>
</protein>
<dbReference type="Proteomes" id="UP000178925">
    <property type="component" value="Unassembled WGS sequence"/>
</dbReference>
<evidence type="ECO:0000313" key="1">
    <source>
        <dbReference type="EMBL" id="OGF27347.1"/>
    </source>
</evidence>
<dbReference type="Pfam" id="PF13489">
    <property type="entry name" value="Methyltransf_23"/>
    <property type="match status" value="1"/>
</dbReference>
<dbReference type="PANTHER" id="PTHR43861:SF6">
    <property type="entry name" value="METHYLTRANSFERASE TYPE 11"/>
    <property type="match status" value="1"/>
</dbReference>
<dbReference type="PANTHER" id="PTHR43861">
    <property type="entry name" value="TRANS-ACONITATE 2-METHYLTRANSFERASE-RELATED"/>
    <property type="match status" value="1"/>
</dbReference>
<reference evidence="1 2" key="1">
    <citation type="journal article" date="2016" name="Nat. Commun.">
        <title>Thousands of microbial genomes shed light on interconnected biogeochemical processes in an aquifer system.</title>
        <authorList>
            <person name="Anantharaman K."/>
            <person name="Brown C.T."/>
            <person name="Hug L.A."/>
            <person name="Sharon I."/>
            <person name="Castelle C.J."/>
            <person name="Probst A.J."/>
            <person name="Thomas B.C."/>
            <person name="Singh A."/>
            <person name="Wilkins M.J."/>
            <person name="Karaoz U."/>
            <person name="Brodie E.L."/>
            <person name="Williams K.H."/>
            <person name="Hubbard S.S."/>
            <person name="Banfield J.F."/>
        </authorList>
    </citation>
    <scope>NUCLEOTIDE SEQUENCE [LARGE SCALE GENOMIC DNA]</scope>
</reference>
<name>A0A1F5SKW8_9BACT</name>
<proteinExistence type="predicted"/>
<gene>
    <name evidence="1" type="ORF">A2242_04465</name>
</gene>
<accession>A0A1F5SKW8</accession>
<evidence type="ECO:0000313" key="2">
    <source>
        <dbReference type="Proteomes" id="UP000178925"/>
    </source>
</evidence>
<dbReference type="SUPFAM" id="SSF53335">
    <property type="entry name" value="S-adenosyl-L-methionine-dependent methyltransferases"/>
    <property type="match status" value="1"/>
</dbReference>
<dbReference type="InterPro" id="IPR029063">
    <property type="entry name" value="SAM-dependent_MTases_sf"/>
</dbReference>
<dbReference type="AlphaFoldDB" id="A0A1F5SKW8"/>
<dbReference type="STRING" id="1797995.A2242_04465"/>
<dbReference type="CDD" id="cd02440">
    <property type="entry name" value="AdoMet_MTases"/>
    <property type="match status" value="1"/>
</dbReference>
<evidence type="ECO:0008006" key="3">
    <source>
        <dbReference type="Google" id="ProtNLM"/>
    </source>
</evidence>
<comment type="caution">
    <text evidence="1">The sequence shown here is derived from an EMBL/GenBank/DDBJ whole genome shotgun (WGS) entry which is preliminary data.</text>
</comment>
<sequence>MKQWSRIIPFKSQNSRMETWIYDDSDIKKRYEVDVTLGKPIDITALKLNELENFHAQVVATRDSRTNLFQSVNMREVTLCPICQRKTDKNIPPIFEVYTAHYVQCPSCLHCYVATVPSDESLHRFYASNKEYQKIYTDKRTADIRVQQVALPKAEWAIHQYYKLYGKKPHSVLDVGAGSGHFVQACRSLGLKADGVEISESGREFCKTYFGFELANCDFTREWQRFKDYDMVTFWAVIEHVSNPMAMLAAGSKIVFGKEGLVVADVPRWDSFSTAVQNQFSNSVIRHLDPLGHINCFTDSSLATAYVLNNLDIVSAWYFGMDAYELVTQLSHALPDGKIIETLKSSIPAFQKSIDLAILSDEMVFAGKPSSL</sequence>
<organism evidence="1 2">
    <name type="scientific">Candidatus Falkowbacteria bacterium RIFOXYA2_FULL_47_9</name>
    <dbReference type="NCBI Taxonomy" id="1797995"/>
    <lineage>
        <taxon>Bacteria</taxon>
        <taxon>Candidatus Falkowiibacteriota</taxon>
    </lineage>
</organism>